<keyword evidence="3" id="KW-1185">Reference proteome</keyword>
<keyword evidence="1" id="KW-0472">Membrane</keyword>
<name>A0ABD3PA32_9STRA</name>
<feature type="transmembrane region" description="Helical" evidence="1">
    <location>
        <begin position="387"/>
        <end position="409"/>
    </location>
</feature>
<accession>A0ABD3PA32</accession>
<keyword evidence="1" id="KW-1133">Transmembrane helix</keyword>
<sequence length="411" mass="44566">MTDVSKRDTAINAIPSLKSILESALPSFLFVCMSLRFISLWFPDTDANESVCNNSLMQQVHKPLKVLEYALRHIVLGTSCSVLAASSRSQSTSGDQSTILLASTLAGVITSSSASLASSILSCGGGSALAGLVAGSCIPSLMNTMSKFCVRHHITATMTNILLGGGVGMLVGLAMHISRLARALGVFPGVVRCILQWRRLTVVSDDIPWEMHSLLATIERVQQHWCLLATRTEFSHYFYNNSLPLSDAHWTWIRLRVHLYVRLQNWLVSFHLLDGTPYPSLMGAIDECTLVMVCAGICAGNLIAPPPSKGEGAGHKSLSWQALKTNILCGDFIEAAYPYMESSKLIDVSAYMAAGMSSELLIKTRILATAYLPLPLVIWLSNDRIGVCIACVLAFSVCLAGTLLSNYWVLH</sequence>
<comment type="caution">
    <text evidence="2">The sequence shown here is derived from an EMBL/GenBank/DDBJ whole genome shotgun (WGS) entry which is preliminary data.</text>
</comment>
<evidence type="ECO:0000313" key="2">
    <source>
        <dbReference type="EMBL" id="KAL3784958.1"/>
    </source>
</evidence>
<dbReference type="Proteomes" id="UP001530400">
    <property type="component" value="Unassembled WGS sequence"/>
</dbReference>
<evidence type="ECO:0000256" key="1">
    <source>
        <dbReference type="SAM" id="Phobius"/>
    </source>
</evidence>
<dbReference type="EMBL" id="JALLPJ020000709">
    <property type="protein sequence ID" value="KAL3784958.1"/>
    <property type="molecule type" value="Genomic_DNA"/>
</dbReference>
<reference evidence="2 3" key="1">
    <citation type="submission" date="2024-10" db="EMBL/GenBank/DDBJ databases">
        <title>Updated reference genomes for cyclostephanoid diatoms.</title>
        <authorList>
            <person name="Roberts W.R."/>
            <person name="Alverson A.J."/>
        </authorList>
    </citation>
    <scope>NUCLEOTIDE SEQUENCE [LARGE SCALE GENOMIC DNA]</scope>
    <source>
        <strain evidence="2 3">AJA010-31</strain>
    </source>
</reference>
<dbReference type="AlphaFoldDB" id="A0ABD3PA32"/>
<organism evidence="2 3">
    <name type="scientific">Cyclotella atomus</name>
    <dbReference type="NCBI Taxonomy" id="382360"/>
    <lineage>
        <taxon>Eukaryota</taxon>
        <taxon>Sar</taxon>
        <taxon>Stramenopiles</taxon>
        <taxon>Ochrophyta</taxon>
        <taxon>Bacillariophyta</taxon>
        <taxon>Coscinodiscophyceae</taxon>
        <taxon>Thalassiosirophycidae</taxon>
        <taxon>Stephanodiscales</taxon>
        <taxon>Stephanodiscaceae</taxon>
        <taxon>Cyclotella</taxon>
    </lineage>
</organism>
<keyword evidence="1" id="KW-0812">Transmembrane</keyword>
<proteinExistence type="predicted"/>
<feature type="transmembrane region" description="Helical" evidence="1">
    <location>
        <begin position="127"/>
        <end position="145"/>
    </location>
</feature>
<gene>
    <name evidence="2" type="ORF">ACHAWO_011250</name>
</gene>
<protein>
    <submittedName>
        <fullName evidence="2">Uncharacterized protein</fullName>
    </submittedName>
</protein>
<evidence type="ECO:0000313" key="3">
    <source>
        <dbReference type="Proteomes" id="UP001530400"/>
    </source>
</evidence>
<feature type="transmembrane region" description="Helical" evidence="1">
    <location>
        <begin position="157"/>
        <end position="177"/>
    </location>
</feature>